<dbReference type="KEGG" id="cace:CACET_c17710"/>
<dbReference type="InterPro" id="IPR029044">
    <property type="entry name" value="Nucleotide-diphossugar_trans"/>
</dbReference>
<evidence type="ECO:0000313" key="2">
    <source>
        <dbReference type="EMBL" id="AKL95219.1"/>
    </source>
</evidence>
<accession>A0A0G3WCQ8</accession>
<dbReference type="STRING" id="84022.CACET_c17710"/>
<sequence>MKVKINGNFYGIKPINKEGNWEFIYTEKMEKINKDDYLLKKNQDKASVDNKNRKNYPKINRKKISQGKELQDRISLVNKRKRLRRSIHRYESAKKHKKLEKPGVSIITCTNRHQFKENIFGNFHNQKYDIKELIIVLNKNDIDISEWKKKASQYNNIKILRLDESQPLGACLNFAISEAKYSYISKFDDDDYYAPEYLGDIMDCFKYTDADIVGKGSFYIYFEESKTLAVNSLSRENCYTNFIAGSTITAKKEVFEKVKFVTDRVGGSDTQFKKDCIANHFKIYTADRFNYVAHRRPNAQEHTWKIADKEWLKTCKIIGKVSDYKGHVTV</sequence>
<dbReference type="OrthoDB" id="6713581at2"/>
<name>A0A0G3WCQ8_9CLOT</name>
<feature type="domain" description="Glycosyltransferase 2-like" evidence="1">
    <location>
        <begin position="106"/>
        <end position="231"/>
    </location>
</feature>
<dbReference type="RefSeq" id="WP_052661271.1">
    <property type="nucleotide sequence ID" value="NZ_CP009687.1"/>
</dbReference>
<dbReference type="PANTHER" id="PTHR22916:SF3">
    <property type="entry name" value="UDP-GLCNAC:BETAGAL BETA-1,3-N-ACETYLGLUCOSAMINYLTRANSFERASE-LIKE PROTEIN 1"/>
    <property type="match status" value="1"/>
</dbReference>
<dbReference type="Pfam" id="PF00535">
    <property type="entry name" value="Glycos_transf_2"/>
    <property type="match status" value="1"/>
</dbReference>
<proteinExistence type="predicted"/>
<keyword evidence="3" id="KW-1185">Reference proteome</keyword>
<dbReference type="PATRIC" id="fig|84022.6.peg.1765"/>
<dbReference type="AlphaFoldDB" id="A0A0G3WCQ8"/>
<evidence type="ECO:0000313" key="3">
    <source>
        <dbReference type="Proteomes" id="UP000035704"/>
    </source>
</evidence>
<dbReference type="InterPro" id="IPR001173">
    <property type="entry name" value="Glyco_trans_2-like"/>
</dbReference>
<protein>
    <submittedName>
        <fullName evidence="2">Glycosyltransferase</fullName>
    </submittedName>
</protein>
<dbReference type="PANTHER" id="PTHR22916">
    <property type="entry name" value="GLYCOSYLTRANSFERASE"/>
    <property type="match status" value="1"/>
</dbReference>
<organism evidence="2 3">
    <name type="scientific">Clostridium aceticum</name>
    <dbReference type="NCBI Taxonomy" id="84022"/>
    <lineage>
        <taxon>Bacteria</taxon>
        <taxon>Bacillati</taxon>
        <taxon>Bacillota</taxon>
        <taxon>Clostridia</taxon>
        <taxon>Eubacteriales</taxon>
        <taxon>Clostridiaceae</taxon>
        <taxon>Clostridium</taxon>
    </lineage>
</organism>
<keyword evidence="2" id="KW-0808">Transferase</keyword>
<gene>
    <name evidence="2" type="ORF">CACET_c17710</name>
</gene>
<dbReference type="EMBL" id="CP009687">
    <property type="protein sequence ID" value="AKL95219.1"/>
    <property type="molecule type" value="Genomic_DNA"/>
</dbReference>
<dbReference type="Proteomes" id="UP000035704">
    <property type="component" value="Chromosome"/>
</dbReference>
<evidence type="ECO:0000259" key="1">
    <source>
        <dbReference type="Pfam" id="PF00535"/>
    </source>
</evidence>
<dbReference type="Gene3D" id="3.90.550.10">
    <property type="entry name" value="Spore Coat Polysaccharide Biosynthesis Protein SpsA, Chain A"/>
    <property type="match status" value="1"/>
</dbReference>
<reference evidence="2 3" key="1">
    <citation type="submission" date="2014-10" db="EMBL/GenBank/DDBJ databases">
        <title>Genome sequence of Clostridium aceticum DSM 1496.</title>
        <authorList>
            <person name="Poehlein A."/>
            <person name="Schiel-Bengelsdorf B."/>
            <person name="Gottschalk G."/>
            <person name="Duerre P."/>
            <person name="Daniel R."/>
        </authorList>
    </citation>
    <scope>NUCLEOTIDE SEQUENCE [LARGE SCALE GENOMIC DNA]</scope>
    <source>
        <strain evidence="2 3">DSM 1496</strain>
    </source>
</reference>
<dbReference type="CDD" id="cd00761">
    <property type="entry name" value="Glyco_tranf_GTA_type"/>
    <property type="match status" value="1"/>
</dbReference>
<dbReference type="SUPFAM" id="SSF53448">
    <property type="entry name" value="Nucleotide-diphospho-sugar transferases"/>
    <property type="match status" value="1"/>
</dbReference>
<dbReference type="GO" id="GO:0016758">
    <property type="term" value="F:hexosyltransferase activity"/>
    <property type="evidence" value="ECO:0007669"/>
    <property type="project" value="UniProtKB-ARBA"/>
</dbReference>